<dbReference type="PANTHER" id="PTHR34821">
    <property type="entry name" value="INNER MEMBRANE PROTEIN YDCZ"/>
    <property type="match status" value="1"/>
</dbReference>
<dbReference type="PANTHER" id="PTHR34821:SF2">
    <property type="entry name" value="INNER MEMBRANE PROTEIN YDCZ"/>
    <property type="match status" value="1"/>
</dbReference>
<dbReference type="RefSeq" id="WP_371842421.1">
    <property type="nucleotide sequence ID" value="NZ_JBGMEL010000001.1"/>
</dbReference>
<feature type="transmembrane region" description="Helical" evidence="1">
    <location>
        <begin position="71"/>
        <end position="90"/>
    </location>
</feature>
<feature type="transmembrane region" description="Helical" evidence="1">
    <location>
        <begin position="6"/>
        <end position="24"/>
    </location>
</feature>
<evidence type="ECO:0000256" key="1">
    <source>
        <dbReference type="SAM" id="Phobius"/>
    </source>
</evidence>
<keyword evidence="1" id="KW-0812">Transmembrane</keyword>
<organism evidence="2 3">
    <name type="scientific">Microbulbifer echini</name>
    <dbReference type="NCBI Taxonomy" id="1529067"/>
    <lineage>
        <taxon>Bacteria</taxon>
        <taxon>Pseudomonadati</taxon>
        <taxon>Pseudomonadota</taxon>
        <taxon>Gammaproteobacteria</taxon>
        <taxon>Cellvibrionales</taxon>
        <taxon>Microbulbiferaceae</taxon>
        <taxon>Microbulbifer</taxon>
    </lineage>
</organism>
<accession>A0ABV4NIC8</accession>
<evidence type="ECO:0000313" key="2">
    <source>
        <dbReference type="EMBL" id="MFA0789312.1"/>
    </source>
</evidence>
<evidence type="ECO:0000313" key="3">
    <source>
        <dbReference type="Proteomes" id="UP001569414"/>
    </source>
</evidence>
<protein>
    <submittedName>
        <fullName evidence="2">DMT family transporter</fullName>
    </submittedName>
</protein>
<feature type="transmembrane region" description="Helical" evidence="1">
    <location>
        <begin position="36"/>
        <end position="55"/>
    </location>
</feature>
<keyword evidence="3" id="KW-1185">Reference proteome</keyword>
<feature type="transmembrane region" description="Helical" evidence="1">
    <location>
        <begin position="129"/>
        <end position="146"/>
    </location>
</feature>
<feature type="transmembrane region" description="Helical" evidence="1">
    <location>
        <begin position="102"/>
        <end position="123"/>
    </location>
</feature>
<dbReference type="Proteomes" id="UP001569414">
    <property type="component" value="Unassembled WGS sequence"/>
</dbReference>
<reference evidence="2 3" key="1">
    <citation type="submission" date="2024-08" db="EMBL/GenBank/DDBJ databases">
        <authorList>
            <person name="Ishaq N."/>
        </authorList>
    </citation>
    <scope>NUCLEOTIDE SEQUENCE [LARGE SCALE GENOMIC DNA]</scope>
    <source>
        <strain evidence="2 3">JCM 30400</strain>
    </source>
</reference>
<keyword evidence="1" id="KW-0472">Membrane</keyword>
<gene>
    <name evidence="2" type="ORF">ACCI51_02070</name>
</gene>
<dbReference type="InterPro" id="IPR006750">
    <property type="entry name" value="YdcZ"/>
</dbReference>
<dbReference type="EMBL" id="JBGMEL010000001">
    <property type="protein sequence ID" value="MFA0789312.1"/>
    <property type="molecule type" value="Genomic_DNA"/>
</dbReference>
<dbReference type="Pfam" id="PF04657">
    <property type="entry name" value="DMT_YdcZ"/>
    <property type="match status" value="1"/>
</dbReference>
<keyword evidence="1" id="KW-1133">Transmembrane helix</keyword>
<name>A0ABV4NIC8_9GAMM</name>
<sequence length="150" mass="16088">MPSSIIYPSLMLMAGIGIPVMATLNSSLGVKLGSSALATTVLFFVGLLISVIYLLKTEGFNASIFQKEISWYLYLGGILVAFYILSVTWVSPKFGVGNTISFVLLGQLIAIAAIDHFGLLGAQQNSLDIKRLIGLAMMIIGVLFVVKRNS</sequence>
<proteinExistence type="predicted"/>
<comment type="caution">
    <text evidence="2">The sequence shown here is derived from an EMBL/GenBank/DDBJ whole genome shotgun (WGS) entry which is preliminary data.</text>
</comment>